<reference evidence="8 9" key="1">
    <citation type="journal article" date="2024" name="Commun. Biol.">
        <title>Comparative genomic analysis of thermophilic fungi reveals convergent evolutionary adaptations and gene losses.</title>
        <authorList>
            <person name="Steindorff A.S."/>
            <person name="Aguilar-Pontes M.V."/>
            <person name="Robinson A.J."/>
            <person name="Andreopoulos B."/>
            <person name="LaButti K."/>
            <person name="Kuo A."/>
            <person name="Mondo S."/>
            <person name="Riley R."/>
            <person name="Otillar R."/>
            <person name="Haridas S."/>
            <person name="Lipzen A."/>
            <person name="Grimwood J."/>
            <person name="Schmutz J."/>
            <person name="Clum A."/>
            <person name="Reid I.D."/>
            <person name="Moisan M.C."/>
            <person name="Butler G."/>
            <person name="Nguyen T.T.M."/>
            <person name="Dewar K."/>
            <person name="Conant G."/>
            <person name="Drula E."/>
            <person name="Henrissat B."/>
            <person name="Hansel C."/>
            <person name="Singer S."/>
            <person name="Hutchinson M.I."/>
            <person name="de Vries R.P."/>
            <person name="Natvig D.O."/>
            <person name="Powell A.J."/>
            <person name="Tsang A."/>
            <person name="Grigoriev I.V."/>
        </authorList>
    </citation>
    <scope>NUCLEOTIDE SEQUENCE [LARGE SCALE GENOMIC DNA]</scope>
    <source>
        <strain evidence="8 9">ATCC 24622</strain>
    </source>
</reference>
<comment type="caution">
    <text evidence="8">The sequence shown here is derived from an EMBL/GenBank/DDBJ whole genome shotgun (WGS) entry which is preliminary data.</text>
</comment>
<gene>
    <name evidence="8" type="ORF">VTK73DRAFT_7861</name>
</gene>
<dbReference type="Pfam" id="PF10501">
    <property type="entry name" value="Ribosomal_L50"/>
    <property type="match status" value="1"/>
</dbReference>
<sequence>MALPSSDTRGNPTIRLSAPRLSRPFSTATPRLKQAAVPQSASEKEAAPDDLEVLSAEEAEGEEFAIETDLKIPGELQVAPRPNDLPDYVPAESAEDLEWVGGLENWWENDENWGRSKDFVGFGRTEPIVDPTVLEVLARRAVVEALAVRQVAGDQLLVASWQPSRSRHQLLAALAIGVEVLPDGRAELKGNVAPLVEALTSEAEPTDVEDWVPAADEALEFVKSWDRSWKEISLDDPRLKFAVTKRIQQLTGHLLPDSKLLHVDSVSALLKVLVKPPKPKKLVEHIETKGNLTELPNVKVYPRRVTPIDKEKMVGRWKVIVEELEKRDLPVTGSGGYVKGVERKWATGKV</sequence>
<dbReference type="InterPro" id="IPR018305">
    <property type="entry name" value="Ribosomal_m50"/>
</dbReference>
<proteinExistence type="inferred from homology"/>
<evidence type="ECO:0000256" key="7">
    <source>
        <dbReference type="SAM" id="MobiDB-lite"/>
    </source>
</evidence>
<comment type="subcellular location">
    <subcellularLocation>
        <location evidence="1">Mitochondrion</location>
    </subcellularLocation>
</comment>
<dbReference type="Gene3D" id="1.10.1200.10">
    <property type="entry name" value="ACP-like"/>
    <property type="match status" value="1"/>
</dbReference>
<keyword evidence="9" id="KW-1185">Reference proteome</keyword>
<evidence type="ECO:0000256" key="3">
    <source>
        <dbReference type="ARBA" id="ARBA00022980"/>
    </source>
</evidence>
<evidence type="ECO:0000313" key="8">
    <source>
        <dbReference type="EMBL" id="KAL1858286.1"/>
    </source>
</evidence>
<keyword evidence="5" id="KW-0687">Ribonucleoprotein</keyword>
<name>A0ABR3WC87_9PEZI</name>
<dbReference type="Proteomes" id="UP001586593">
    <property type="component" value="Unassembled WGS sequence"/>
</dbReference>
<evidence type="ECO:0000313" key="9">
    <source>
        <dbReference type="Proteomes" id="UP001586593"/>
    </source>
</evidence>
<evidence type="ECO:0000256" key="2">
    <source>
        <dbReference type="ARBA" id="ARBA00008860"/>
    </source>
</evidence>
<protein>
    <recommendedName>
        <fullName evidence="6">Large ribosomal subunit protein mL50</fullName>
    </recommendedName>
</protein>
<comment type="similarity">
    <text evidence="2">Belongs to the mitochondrion-specific ribosomal protein mL50 family.</text>
</comment>
<organism evidence="8 9">
    <name type="scientific">Phialemonium thermophilum</name>
    <dbReference type="NCBI Taxonomy" id="223376"/>
    <lineage>
        <taxon>Eukaryota</taxon>
        <taxon>Fungi</taxon>
        <taxon>Dikarya</taxon>
        <taxon>Ascomycota</taxon>
        <taxon>Pezizomycotina</taxon>
        <taxon>Sordariomycetes</taxon>
        <taxon>Sordariomycetidae</taxon>
        <taxon>Cephalothecales</taxon>
        <taxon>Cephalothecaceae</taxon>
        <taxon>Phialemonium</taxon>
    </lineage>
</organism>
<evidence type="ECO:0000256" key="5">
    <source>
        <dbReference type="ARBA" id="ARBA00023274"/>
    </source>
</evidence>
<feature type="region of interest" description="Disordered" evidence="7">
    <location>
        <begin position="1"/>
        <end position="54"/>
    </location>
</feature>
<evidence type="ECO:0000256" key="1">
    <source>
        <dbReference type="ARBA" id="ARBA00004173"/>
    </source>
</evidence>
<feature type="compositionally biased region" description="Polar residues" evidence="7">
    <location>
        <begin position="1"/>
        <end position="11"/>
    </location>
</feature>
<keyword evidence="3" id="KW-0689">Ribosomal protein</keyword>
<evidence type="ECO:0000256" key="4">
    <source>
        <dbReference type="ARBA" id="ARBA00023128"/>
    </source>
</evidence>
<keyword evidence="4" id="KW-0496">Mitochondrion</keyword>
<evidence type="ECO:0000256" key="6">
    <source>
        <dbReference type="ARBA" id="ARBA00035183"/>
    </source>
</evidence>
<dbReference type="InterPro" id="IPR036736">
    <property type="entry name" value="ACP-like_sf"/>
</dbReference>
<accession>A0ABR3WC87</accession>
<dbReference type="EMBL" id="JAZHXJ010000526">
    <property type="protein sequence ID" value="KAL1858286.1"/>
    <property type="molecule type" value="Genomic_DNA"/>
</dbReference>